<dbReference type="AlphaFoldDB" id="A0A7N2N0L6"/>
<dbReference type="PANTHER" id="PTHR48047:SF81">
    <property type="entry name" value="GLYCOSYLTRANSFERASE"/>
    <property type="match status" value="1"/>
</dbReference>
<gene>
    <name evidence="6" type="primary">LOC115969120</name>
</gene>
<dbReference type="InterPro" id="IPR035595">
    <property type="entry name" value="UDP_glycos_trans_CS"/>
</dbReference>
<dbReference type="Pfam" id="PF00201">
    <property type="entry name" value="UDPGT"/>
    <property type="match status" value="1"/>
</dbReference>
<proteinExistence type="inferred from homology"/>
<dbReference type="CDD" id="cd03784">
    <property type="entry name" value="GT1_Gtf-like"/>
    <property type="match status" value="1"/>
</dbReference>
<dbReference type="FunFam" id="3.40.50.2000:FF:000047">
    <property type="entry name" value="Glycosyltransferase"/>
    <property type="match status" value="1"/>
</dbReference>
<dbReference type="GO" id="GO:0035251">
    <property type="term" value="F:UDP-glucosyltransferase activity"/>
    <property type="evidence" value="ECO:0007669"/>
    <property type="project" value="TreeGrafter"/>
</dbReference>
<dbReference type="GeneID" id="115969120"/>
<organism evidence="6 7">
    <name type="scientific">Quercus lobata</name>
    <name type="common">Valley oak</name>
    <dbReference type="NCBI Taxonomy" id="97700"/>
    <lineage>
        <taxon>Eukaryota</taxon>
        <taxon>Viridiplantae</taxon>
        <taxon>Streptophyta</taxon>
        <taxon>Embryophyta</taxon>
        <taxon>Tracheophyta</taxon>
        <taxon>Spermatophyta</taxon>
        <taxon>Magnoliopsida</taxon>
        <taxon>eudicotyledons</taxon>
        <taxon>Gunneridae</taxon>
        <taxon>Pentapetalae</taxon>
        <taxon>rosids</taxon>
        <taxon>fabids</taxon>
        <taxon>Fagales</taxon>
        <taxon>Fagaceae</taxon>
        <taxon>Quercus</taxon>
    </lineage>
</organism>
<dbReference type="KEGG" id="qlo:115969120"/>
<evidence type="ECO:0000313" key="7">
    <source>
        <dbReference type="Proteomes" id="UP000594261"/>
    </source>
</evidence>
<keyword evidence="2 4" id="KW-0328">Glycosyltransferase</keyword>
<dbReference type="SUPFAM" id="SSF53756">
    <property type="entry name" value="UDP-Glycosyltransferase/glycogen phosphorylase"/>
    <property type="match status" value="1"/>
</dbReference>
<protein>
    <recommendedName>
        <fullName evidence="5">Glycosyltransferase</fullName>
        <ecNumber evidence="5">2.4.1.-</ecNumber>
    </recommendedName>
</protein>
<sequence>MDSEAPQVEMVFFPFVGGGHQIPMIDIARLFASHGAKSTIIVTPTNAIQFQNSILRDQNSGHPISIHALQLPEGAVSPDSDMTATPSTDTTVLREPLKLFLTEHKPDCIVFDTFHRWAAELFDGLGIRKIVFNGSGCFPGCVSENIRKYEPHEKVGSDYESFLVPGLPDRIELTRSQIPIFVRDKSGRFAKMGKKDEDKSFGSVVNSFYELEPAYADYYRKEMGKKAWFVGPASLCNTDVADKAERGTQASIDEQSFMKWLDDKEPNSVLYIGFGSKPGFATGQFVEIAHALEASNCSFIWVVGKNLKDEENCLPGGFEERIKESKKGVIIRGWAPQLLILEHGAVGGFMTHCGWNSMLEGFCCGVPMITWPLSAEQFYNEKLVTDVLGIGVQVGSKEWISFKSEKKGLVGREKVEVAVKRLMGGGDEVVDIRKRAKELAGKAKRAVQVGGSSYIDADALIEELKSLKKNVN</sequence>
<dbReference type="Gramene" id="QL11p034732:mrna">
    <property type="protein sequence ID" value="QL11p034732:mrna:CDS:1"/>
    <property type="gene ID" value="QL11p034732"/>
</dbReference>
<reference evidence="6" key="2">
    <citation type="submission" date="2021-01" db="UniProtKB">
        <authorList>
            <consortium name="EnsemblPlants"/>
        </authorList>
    </citation>
    <scope>IDENTIFICATION</scope>
</reference>
<evidence type="ECO:0000256" key="1">
    <source>
        <dbReference type="ARBA" id="ARBA00009995"/>
    </source>
</evidence>
<dbReference type="OMA" id="TWIETHR"/>
<reference evidence="6 7" key="1">
    <citation type="journal article" date="2016" name="G3 (Bethesda)">
        <title>First Draft Assembly and Annotation of the Genome of a California Endemic Oak Quercus lobata Nee (Fagaceae).</title>
        <authorList>
            <person name="Sork V.L."/>
            <person name="Fitz-Gibbon S.T."/>
            <person name="Puiu D."/>
            <person name="Crepeau M."/>
            <person name="Gugger P.F."/>
            <person name="Sherman R."/>
            <person name="Stevens K."/>
            <person name="Langley C.H."/>
            <person name="Pellegrini M."/>
            <person name="Salzberg S.L."/>
        </authorList>
    </citation>
    <scope>NUCLEOTIDE SEQUENCE [LARGE SCALE GENOMIC DNA]</scope>
    <source>
        <strain evidence="6 7">cv. SW786</strain>
    </source>
</reference>
<keyword evidence="7" id="KW-1185">Reference proteome</keyword>
<dbReference type="InParanoid" id="A0A7N2N0L6"/>
<accession>A0A7N2N0L6</accession>
<evidence type="ECO:0000256" key="4">
    <source>
        <dbReference type="RuleBase" id="RU003718"/>
    </source>
</evidence>
<dbReference type="RefSeq" id="XP_030944552.1">
    <property type="nucleotide sequence ID" value="XM_031088692.1"/>
</dbReference>
<dbReference type="EnsemblPlants" id="QL11p034732:mrna">
    <property type="protein sequence ID" value="QL11p034732:mrna:CDS:1"/>
    <property type="gene ID" value="QL11p034732"/>
</dbReference>
<keyword evidence="3 4" id="KW-0808">Transferase</keyword>
<dbReference type="EC" id="2.4.1.-" evidence="5"/>
<evidence type="ECO:0000256" key="5">
    <source>
        <dbReference type="RuleBase" id="RU362057"/>
    </source>
</evidence>
<dbReference type="OrthoDB" id="5835829at2759"/>
<dbReference type="PROSITE" id="PS00375">
    <property type="entry name" value="UDPGT"/>
    <property type="match status" value="1"/>
</dbReference>
<evidence type="ECO:0000313" key="6">
    <source>
        <dbReference type="EnsemblPlants" id="QL11p034732:mrna:CDS:1"/>
    </source>
</evidence>
<evidence type="ECO:0000256" key="3">
    <source>
        <dbReference type="ARBA" id="ARBA00022679"/>
    </source>
</evidence>
<evidence type="ECO:0000256" key="2">
    <source>
        <dbReference type="ARBA" id="ARBA00022676"/>
    </source>
</evidence>
<comment type="similarity">
    <text evidence="1 4">Belongs to the UDP-glycosyltransferase family.</text>
</comment>
<dbReference type="PANTHER" id="PTHR48047">
    <property type="entry name" value="GLYCOSYLTRANSFERASE"/>
    <property type="match status" value="1"/>
</dbReference>
<dbReference type="Proteomes" id="UP000594261">
    <property type="component" value="Chromosome 11"/>
</dbReference>
<dbReference type="Gene3D" id="3.40.50.2000">
    <property type="entry name" value="Glycogen Phosphorylase B"/>
    <property type="match status" value="2"/>
</dbReference>
<dbReference type="InterPro" id="IPR002213">
    <property type="entry name" value="UDP_glucos_trans"/>
</dbReference>
<dbReference type="EMBL" id="LRBV02000011">
    <property type="status" value="NOT_ANNOTATED_CDS"/>
    <property type="molecule type" value="Genomic_DNA"/>
</dbReference>
<name>A0A7N2N0L6_QUELO</name>